<gene>
    <name evidence="1" type="ORF">CBY09_07055</name>
</gene>
<name>A0A235ESZ5_9BURK</name>
<comment type="caution">
    <text evidence="1">The sequence shown here is derived from an EMBL/GenBank/DDBJ whole genome shotgun (WGS) entry which is preliminary data.</text>
</comment>
<dbReference type="Gene3D" id="1.10.238.160">
    <property type="match status" value="1"/>
</dbReference>
<proteinExistence type="predicted"/>
<dbReference type="Pfam" id="PF05930">
    <property type="entry name" value="Phage_AlpA"/>
    <property type="match status" value="1"/>
</dbReference>
<reference evidence="1 2" key="1">
    <citation type="submission" date="2017-07" db="EMBL/GenBank/DDBJ databases">
        <title>Acidovorax KNDSW TSA 6 genome sequence and assembly.</title>
        <authorList>
            <person name="Mayilraj S."/>
        </authorList>
    </citation>
    <scope>NUCLEOTIDE SEQUENCE [LARGE SCALE GENOMIC DNA]</scope>
    <source>
        <strain evidence="1 2">KNDSW-TSA6</strain>
    </source>
</reference>
<evidence type="ECO:0000313" key="2">
    <source>
        <dbReference type="Proteomes" id="UP000215441"/>
    </source>
</evidence>
<keyword evidence="2" id="KW-1185">Reference proteome</keyword>
<dbReference type="EMBL" id="NOIG01000004">
    <property type="protein sequence ID" value="OYD51555.1"/>
    <property type="molecule type" value="Genomic_DNA"/>
</dbReference>
<evidence type="ECO:0000313" key="1">
    <source>
        <dbReference type="EMBL" id="OYD51555.1"/>
    </source>
</evidence>
<dbReference type="Proteomes" id="UP000215441">
    <property type="component" value="Unassembled WGS sequence"/>
</dbReference>
<organism evidence="1 2">
    <name type="scientific">Acidovorax kalamii</name>
    <dbReference type="NCBI Taxonomy" id="2004485"/>
    <lineage>
        <taxon>Bacteria</taxon>
        <taxon>Pseudomonadati</taxon>
        <taxon>Pseudomonadota</taxon>
        <taxon>Betaproteobacteria</taxon>
        <taxon>Burkholderiales</taxon>
        <taxon>Comamonadaceae</taxon>
        <taxon>Acidovorax</taxon>
    </lineage>
</organism>
<protein>
    <submittedName>
        <fullName evidence="1">Uncharacterized protein</fullName>
    </submittedName>
</protein>
<accession>A0A235ESZ5</accession>
<dbReference type="OrthoDB" id="8527558at2"/>
<dbReference type="InterPro" id="IPR010260">
    <property type="entry name" value="AlpA"/>
</dbReference>
<dbReference type="AlphaFoldDB" id="A0A235ESZ5"/>
<sequence>MSQFTSPTPTAATSISKKISANTTGVIRLTFDALPDSAFIREAQLVQSPKRPDSPAPLPFSAPTLWRKVKAGTFPKPHRLSERVTAWKVGDVRAWINQHTANA</sequence>